<reference evidence="3" key="1">
    <citation type="submission" date="2024-07" db="EMBL/GenBank/DDBJ databases">
        <authorList>
            <person name="Yu S.T."/>
        </authorList>
    </citation>
    <scope>NUCLEOTIDE SEQUENCE</scope>
    <source>
        <strain evidence="3">R35</strain>
    </source>
</reference>
<keyword evidence="1" id="KW-0175">Coiled coil</keyword>
<sequence length="136" mass="14991">MKRALPGTETVKAAIDTVLAEAAARGRRPTVTAIERLLDIPHATFHRHYADLIDVHFRPRIPALARPTTPTEPSGSDVRTEANLSRLRKENTDLRRTLALYEEAIRQLALEIDALRSGGTVLPLPHRSRPAPPGPS</sequence>
<name>A0AB39RY40_9ACTN</name>
<protein>
    <recommendedName>
        <fullName evidence="4">TetR family transcriptional regulator</fullName>
    </recommendedName>
</protein>
<evidence type="ECO:0008006" key="4">
    <source>
        <dbReference type="Google" id="ProtNLM"/>
    </source>
</evidence>
<evidence type="ECO:0000256" key="2">
    <source>
        <dbReference type="SAM" id="MobiDB-lite"/>
    </source>
</evidence>
<dbReference type="RefSeq" id="WP_369254130.1">
    <property type="nucleotide sequence ID" value="NZ_CP163440.1"/>
</dbReference>
<evidence type="ECO:0000256" key="1">
    <source>
        <dbReference type="SAM" id="Coils"/>
    </source>
</evidence>
<evidence type="ECO:0000313" key="3">
    <source>
        <dbReference type="EMBL" id="XDQ59566.1"/>
    </source>
</evidence>
<accession>A0AB39RY40</accession>
<feature type="region of interest" description="Disordered" evidence="2">
    <location>
        <begin position="64"/>
        <end position="84"/>
    </location>
</feature>
<dbReference type="EMBL" id="CP163440">
    <property type="protein sequence ID" value="XDQ59566.1"/>
    <property type="molecule type" value="Genomic_DNA"/>
</dbReference>
<dbReference type="AlphaFoldDB" id="A0AB39RY40"/>
<gene>
    <name evidence="3" type="ORF">AB5J50_01430</name>
</gene>
<organism evidence="3">
    <name type="scientific">Streptomyces sp. R35</name>
    <dbReference type="NCBI Taxonomy" id="3238630"/>
    <lineage>
        <taxon>Bacteria</taxon>
        <taxon>Bacillati</taxon>
        <taxon>Actinomycetota</taxon>
        <taxon>Actinomycetes</taxon>
        <taxon>Kitasatosporales</taxon>
        <taxon>Streptomycetaceae</taxon>
        <taxon>Streptomyces</taxon>
    </lineage>
</organism>
<proteinExistence type="predicted"/>
<feature type="coiled-coil region" evidence="1">
    <location>
        <begin position="84"/>
        <end position="118"/>
    </location>
</feature>